<dbReference type="OrthoDB" id="9814461at2"/>
<name>A0A271J3U7_9BACT</name>
<gene>
    <name evidence="1" type="ORF">BSZ37_15310</name>
</gene>
<keyword evidence="2" id="KW-1185">Reference proteome</keyword>
<dbReference type="AlphaFoldDB" id="A0A271J3U7"/>
<protein>
    <submittedName>
        <fullName evidence="1">Uncharacterized protein</fullName>
    </submittedName>
</protein>
<dbReference type="RefSeq" id="WP_095511379.1">
    <property type="nucleotide sequence ID" value="NZ_MQWD01000001.1"/>
</dbReference>
<reference evidence="1 2" key="1">
    <citation type="submission" date="2016-11" db="EMBL/GenBank/DDBJ databases">
        <title>Study of marine rhodopsin-containing bacteria.</title>
        <authorList>
            <person name="Yoshizawa S."/>
            <person name="Kumagai Y."/>
            <person name="Kogure K."/>
        </authorList>
    </citation>
    <scope>NUCLEOTIDE SEQUENCE [LARGE SCALE GENOMIC DNA]</scope>
    <source>
        <strain evidence="1 2">SAORIC-28</strain>
    </source>
</reference>
<accession>A0A271J3U7</accession>
<organism evidence="1 2">
    <name type="scientific">Rubrivirga marina</name>
    <dbReference type="NCBI Taxonomy" id="1196024"/>
    <lineage>
        <taxon>Bacteria</taxon>
        <taxon>Pseudomonadati</taxon>
        <taxon>Rhodothermota</taxon>
        <taxon>Rhodothermia</taxon>
        <taxon>Rhodothermales</taxon>
        <taxon>Rubricoccaceae</taxon>
        <taxon>Rubrivirga</taxon>
    </lineage>
</organism>
<dbReference type="Proteomes" id="UP000216339">
    <property type="component" value="Unassembled WGS sequence"/>
</dbReference>
<sequence>MQSASVSSSATVATSTYLSLATITGSAPRLCVTISTSSEFNRGWLTRGLSTIRPLPRSVPDHYSTERCA</sequence>
<dbReference type="EMBL" id="MQWD01000001">
    <property type="protein sequence ID" value="PAP77714.1"/>
    <property type="molecule type" value="Genomic_DNA"/>
</dbReference>
<evidence type="ECO:0000313" key="1">
    <source>
        <dbReference type="EMBL" id="PAP77714.1"/>
    </source>
</evidence>
<evidence type="ECO:0000313" key="2">
    <source>
        <dbReference type="Proteomes" id="UP000216339"/>
    </source>
</evidence>
<comment type="caution">
    <text evidence="1">The sequence shown here is derived from an EMBL/GenBank/DDBJ whole genome shotgun (WGS) entry which is preliminary data.</text>
</comment>
<proteinExistence type="predicted"/>